<gene>
    <name evidence="1" type="ORF">PH362_25715</name>
</gene>
<dbReference type="Proteomes" id="UP001212996">
    <property type="component" value="Unassembled WGS sequence"/>
</dbReference>
<dbReference type="AlphaFoldDB" id="A0AAW6BR09"/>
<comment type="caution">
    <text evidence="1">The sequence shown here is derived from an EMBL/GenBank/DDBJ whole genome shotgun (WGS) entry which is preliminary data.</text>
</comment>
<dbReference type="PANTHER" id="PTHR32305">
    <property type="match status" value="1"/>
</dbReference>
<name>A0AAW6BR09_9GAMM</name>
<evidence type="ECO:0000313" key="1">
    <source>
        <dbReference type="EMBL" id="MDB6375181.1"/>
    </source>
</evidence>
<dbReference type="PRINTS" id="PR00394">
    <property type="entry name" value="RHSPROTEIN"/>
</dbReference>
<proteinExistence type="predicted"/>
<evidence type="ECO:0008006" key="3">
    <source>
        <dbReference type="Google" id="ProtNLM"/>
    </source>
</evidence>
<dbReference type="InterPro" id="IPR022385">
    <property type="entry name" value="Rhs_assc_core"/>
</dbReference>
<reference evidence="1" key="1">
    <citation type="submission" date="2023-01" db="EMBL/GenBank/DDBJ databases">
        <title>Genome sequencing of Photorhabdus bodei 09-20.</title>
        <authorList>
            <person name="Kalindamar S."/>
            <person name="Kumru S."/>
        </authorList>
    </citation>
    <scope>NUCLEOTIDE SEQUENCE</scope>
    <source>
        <strain evidence="1">09-20</strain>
    </source>
</reference>
<sequence length="268" mass="30538">MPAEIREYQHGRLKMIRHLVFDGWKLMAGEVQTQYAVSTPTGEPLALFDPTGKRVWRRPKQSLYGLRLGGHGENPQLDPGLRFAGQLFDEESGLFYNRFRYYLPEATCYLSPDPTGLWGGENTYRYVQNPTKFIDPLGLAGENVFMHYTNKADFDGIMKSGVLHPNVSGKVYITDVLMSPKDVMRDLLINNPNHIGRGDYAIIFKIDPGERGNIRSPSRLEYTHEGKLKLNNILYAGKNPYAILEHLDYDTRLKLTDNQVKIRKCGGK</sequence>
<accession>A0AAW6BR09</accession>
<organism evidence="1 2">
    <name type="scientific">Photorhabdus bodei</name>
    <dbReference type="NCBI Taxonomy" id="2029681"/>
    <lineage>
        <taxon>Bacteria</taxon>
        <taxon>Pseudomonadati</taxon>
        <taxon>Pseudomonadota</taxon>
        <taxon>Gammaproteobacteria</taxon>
        <taxon>Enterobacterales</taxon>
        <taxon>Morganellaceae</taxon>
        <taxon>Photorhabdus</taxon>
    </lineage>
</organism>
<dbReference type="EMBL" id="JAQMFO010000096">
    <property type="protein sequence ID" value="MDB6375181.1"/>
    <property type="molecule type" value="Genomic_DNA"/>
</dbReference>
<dbReference type="RefSeq" id="WP_228902957.1">
    <property type="nucleotide sequence ID" value="NZ_CAWQNU010000125.1"/>
</dbReference>
<protein>
    <recommendedName>
        <fullName evidence="3">RHS repeat-associated core domain-containing protein</fullName>
    </recommendedName>
</protein>
<dbReference type="PANTHER" id="PTHR32305:SF15">
    <property type="entry name" value="PROTEIN RHSA-RELATED"/>
    <property type="match status" value="1"/>
</dbReference>
<dbReference type="Gene3D" id="2.180.10.10">
    <property type="entry name" value="RHS repeat-associated core"/>
    <property type="match status" value="1"/>
</dbReference>
<dbReference type="NCBIfam" id="TIGR03696">
    <property type="entry name" value="Rhs_assc_core"/>
    <property type="match status" value="1"/>
</dbReference>
<dbReference type="InterPro" id="IPR050708">
    <property type="entry name" value="T6SS_VgrG/RHS"/>
</dbReference>
<evidence type="ECO:0000313" key="2">
    <source>
        <dbReference type="Proteomes" id="UP001212996"/>
    </source>
</evidence>